<dbReference type="Proteomes" id="UP001056120">
    <property type="component" value="Linkage Group LG06"/>
</dbReference>
<protein>
    <submittedName>
        <fullName evidence="1">Uncharacterized protein</fullName>
    </submittedName>
</protein>
<comment type="caution">
    <text evidence="1">The sequence shown here is derived from an EMBL/GenBank/DDBJ whole genome shotgun (WGS) entry which is preliminary data.</text>
</comment>
<dbReference type="EMBL" id="CM042023">
    <property type="protein sequence ID" value="KAI3812581.1"/>
    <property type="molecule type" value="Genomic_DNA"/>
</dbReference>
<organism evidence="1 2">
    <name type="scientific">Smallanthus sonchifolius</name>
    <dbReference type="NCBI Taxonomy" id="185202"/>
    <lineage>
        <taxon>Eukaryota</taxon>
        <taxon>Viridiplantae</taxon>
        <taxon>Streptophyta</taxon>
        <taxon>Embryophyta</taxon>
        <taxon>Tracheophyta</taxon>
        <taxon>Spermatophyta</taxon>
        <taxon>Magnoliopsida</taxon>
        <taxon>eudicotyledons</taxon>
        <taxon>Gunneridae</taxon>
        <taxon>Pentapetalae</taxon>
        <taxon>asterids</taxon>
        <taxon>campanulids</taxon>
        <taxon>Asterales</taxon>
        <taxon>Asteraceae</taxon>
        <taxon>Asteroideae</taxon>
        <taxon>Heliantheae alliance</taxon>
        <taxon>Millerieae</taxon>
        <taxon>Smallanthus</taxon>
    </lineage>
</organism>
<accession>A0ACB9IYP9</accession>
<reference evidence="2" key="1">
    <citation type="journal article" date="2022" name="Mol. Ecol. Resour.">
        <title>The genomes of chicory, endive, great burdock and yacon provide insights into Asteraceae palaeo-polyploidization history and plant inulin production.</title>
        <authorList>
            <person name="Fan W."/>
            <person name="Wang S."/>
            <person name="Wang H."/>
            <person name="Wang A."/>
            <person name="Jiang F."/>
            <person name="Liu H."/>
            <person name="Zhao H."/>
            <person name="Xu D."/>
            <person name="Zhang Y."/>
        </authorList>
    </citation>
    <scope>NUCLEOTIDE SEQUENCE [LARGE SCALE GENOMIC DNA]</scope>
    <source>
        <strain evidence="2">cv. Yunnan</strain>
    </source>
</reference>
<name>A0ACB9IYP9_9ASTR</name>
<evidence type="ECO:0000313" key="1">
    <source>
        <dbReference type="EMBL" id="KAI3812581.1"/>
    </source>
</evidence>
<reference evidence="1 2" key="2">
    <citation type="journal article" date="2022" name="Mol. Ecol. Resour.">
        <title>The genomes of chicory, endive, great burdock and yacon provide insights into Asteraceae paleo-polyploidization history and plant inulin production.</title>
        <authorList>
            <person name="Fan W."/>
            <person name="Wang S."/>
            <person name="Wang H."/>
            <person name="Wang A."/>
            <person name="Jiang F."/>
            <person name="Liu H."/>
            <person name="Zhao H."/>
            <person name="Xu D."/>
            <person name="Zhang Y."/>
        </authorList>
    </citation>
    <scope>NUCLEOTIDE SEQUENCE [LARGE SCALE GENOMIC DNA]</scope>
    <source>
        <strain evidence="2">cv. Yunnan</strain>
        <tissue evidence="1">Leaves</tissue>
    </source>
</reference>
<evidence type="ECO:0000313" key="2">
    <source>
        <dbReference type="Proteomes" id="UP001056120"/>
    </source>
</evidence>
<keyword evidence="2" id="KW-1185">Reference proteome</keyword>
<proteinExistence type="predicted"/>
<sequence length="82" mass="9793">MSEATGNGLDEVEDRDQDCDWLKVFVLPFEKGLFHMDSEFFTEFYSQLNMNIIIESMRFEDDDFREEPRGKDIPSYSRKIKI</sequence>
<gene>
    <name evidence="1" type="ORF">L1987_17292</name>
</gene>